<feature type="binding site" evidence="5">
    <location>
        <position position="326"/>
    </location>
    <ligand>
        <name>Mn(2+)</name>
        <dbReference type="ChEBI" id="CHEBI:29035"/>
        <label>1</label>
    </ligand>
</feature>
<dbReference type="RefSeq" id="WP_377942958.1">
    <property type="nucleotide sequence ID" value="NZ_JBHUCX010000024.1"/>
</dbReference>
<evidence type="ECO:0000259" key="7">
    <source>
        <dbReference type="Pfam" id="PF01676"/>
    </source>
</evidence>
<dbReference type="SUPFAM" id="SSF53649">
    <property type="entry name" value="Alkaline phosphatase-like"/>
    <property type="match status" value="1"/>
</dbReference>
<keyword evidence="3 5" id="KW-0464">Manganese</keyword>
<dbReference type="InterPro" id="IPR024052">
    <property type="entry name" value="Phosphopentomutase_DeoB_cap_sf"/>
</dbReference>
<feature type="binding site" evidence="5">
    <location>
        <position position="327"/>
    </location>
    <ligand>
        <name>Mn(2+)</name>
        <dbReference type="ChEBI" id="CHEBI:29035"/>
        <label>1</label>
    </ligand>
</feature>
<keyword evidence="4 5" id="KW-0413">Isomerase</keyword>
<feature type="domain" description="Metalloenzyme" evidence="7">
    <location>
        <begin position="7"/>
        <end position="378"/>
    </location>
</feature>
<accession>A0ABW4JI70</accession>
<dbReference type="PIRSF" id="PIRSF001491">
    <property type="entry name" value="Ppentomutase"/>
    <property type="match status" value="1"/>
</dbReference>
<comment type="caution">
    <text evidence="8">The sequence shown here is derived from an EMBL/GenBank/DDBJ whole genome shotgun (WGS) entry which is preliminary data.</text>
</comment>
<organism evidence="8 9">
    <name type="scientific">Alicyclobacillus fodiniaquatilis</name>
    <dbReference type="NCBI Taxonomy" id="1661150"/>
    <lineage>
        <taxon>Bacteria</taxon>
        <taxon>Bacillati</taxon>
        <taxon>Bacillota</taxon>
        <taxon>Bacilli</taxon>
        <taxon>Bacillales</taxon>
        <taxon>Alicyclobacillaceae</taxon>
        <taxon>Alicyclobacillus</taxon>
    </lineage>
</organism>
<evidence type="ECO:0000256" key="6">
    <source>
        <dbReference type="NCBIfam" id="TIGR01696"/>
    </source>
</evidence>
<feature type="binding site" evidence="5">
    <location>
        <position position="285"/>
    </location>
    <ligand>
        <name>Mn(2+)</name>
        <dbReference type="ChEBI" id="CHEBI:29035"/>
        <label>2</label>
    </ligand>
</feature>
<feature type="binding site" evidence="5">
    <location>
        <position position="13"/>
    </location>
    <ligand>
        <name>Mn(2+)</name>
        <dbReference type="ChEBI" id="CHEBI:29035"/>
        <label>1</label>
    </ligand>
</feature>
<evidence type="ECO:0000313" key="9">
    <source>
        <dbReference type="Proteomes" id="UP001597079"/>
    </source>
</evidence>
<evidence type="ECO:0000256" key="2">
    <source>
        <dbReference type="ARBA" id="ARBA00022723"/>
    </source>
</evidence>
<dbReference type="SUPFAM" id="SSF143856">
    <property type="entry name" value="DeoB insert domain-like"/>
    <property type="match status" value="1"/>
</dbReference>
<comment type="subcellular location">
    <subcellularLocation>
        <location evidence="5">Cytoplasm</location>
    </subcellularLocation>
</comment>
<dbReference type="PANTHER" id="PTHR21110">
    <property type="entry name" value="PHOSPHOPENTOMUTASE"/>
    <property type="match status" value="1"/>
</dbReference>
<dbReference type="Gene3D" id="3.40.720.10">
    <property type="entry name" value="Alkaline Phosphatase, subunit A"/>
    <property type="match status" value="1"/>
</dbReference>
<evidence type="ECO:0000256" key="3">
    <source>
        <dbReference type="ARBA" id="ARBA00023211"/>
    </source>
</evidence>
<keyword evidence="9" id="KW-1185">Reference proteome</keyword>
<evidence type="ECO:0000313" key="8">
    <source>
        <dbReference type="EMBL" id="MFD1675098.1"/>
    </source>
</evidence>
<evidence type="ECO:0000256" key="5">
    <source>
        <dbReference type="HAMAP-Rule" id="MF_00740"/>
    </source>
</evidence>
<dbReference type="InterPro" id="IPR017850">
    <property type="entry name" value="Alkaline_phosphatase_core_sf"/>
</dbReference>
<protein>
    <recommendedName>
        <fullName evidence="5 6">Phosphopentomutase</fullName>
        <ecNumber evidence="5 6">5.4.2.7</ecNumber>
    </recommendedName>
    <alternativeName>
        <fullName evidence="5">Phosphodeoxyribomutase</fullName>
    </alternativeName>
</protein>
<name>A0ABW4JI70_9BACL</name>
<reference evidence="9" key="1">
    <citation type="journal article" date="2019" name="Int. J. Syst. Evol. Microbiol.">
        <title>The Global Catalogue of Microorganisms (GCM) 10K type strain sequencing project: providing services to taxonomists for standard genome sequencing and annotation.</title>
        <authorList>
            <consortium name="The Broad Institute Genomics Platform"/>
            <consortium name="The Broad Institute Genome Sequencing Center for Infectious Disease"/>
            <person name="Wu L."/>
            <person name="Ma J."/>
        </authorList>
    </citation>
    <scope>NUCLEOTIDE SEQUENCE [LARGE SCALE GENOMIC DNA]</scope>
    <source>
        <strain evidence="9">CGMCC 1.12286</strain>
    </source>
</reference>
<comment type="pathway">
    <text evidence="5">Carbohydrate degradation; 2-deoxy-D-ribose 1-phosphate degradation; D-glyceraldehyde 3-phosphate and acetaldehyde from 2-deoxy-alpha-D-ribose 1-phosphate: step 1/2.</text>
</comment>
<keyword evidence="2 5" id="KW-0479">Metal-binding</keyword>
<comment type="cofactor">
    <cofactor evidence="5">
        <name>Mn(2+)</name>
        <dbReference type="ChEBI" id="CHEBI:29035"/>
    </cofactor>
    <text evidence="5">Binds 2 manganese ions.</text>
</comment>
<dbReference type="EC" id="5.4.2.7" evidence="5 6"/>
<dbReference type="InterPro" id="IPR006124">
    <property type="entry name" value="Metalloenzyme"/>
</dbReference>
<sequence length="398" mass="43063">MTSNRRWIWIVLDSCGIGAAPDAQSYGVADAQSNTIGHVASAVAGLKTPNLAKLGLGRIADVAGVESTTVCGAYGKMQEQSSGKDTTNGHWEFVGVILDKLLPTYPQGFPREILSPFEQYVGKPVLANKPASGTVVIEEYGKIHMETGRPIVYTSADSVFQIAAHEEIVPVATLYDWCTYARSILVGDHAVGRVIARPFKGTLGHFERTDNRRDYSLTFGNTVLNALDDAGIPVIGIGKIGDIYGGSGIQEAIHTHDNADGMNVLLKQMDNWSQGVLYVNLVDFDSKYGHRNDPIGFARAIEAFDVQLADVITKLRDTDVLCITADHGCDPTTPGTDHTREFVPLLVYHHGIRQAIDLGIRTTFADIGATLADFFSVKNPQAGSSFWHTLSSGFSHQS</sequence>
<feature type="binding site" evidence="5">
    <location>
        <position position="290"/>
    </location>
    <ligand>
        <name>Mn(2+)</name>
        <dbReference type="ChEBI" id="CHEBI:29035"/>
        <label>2</label>
    </ligand>
</feature>
<dbReference type="InterPro" id="IPR010045">
    <property type="entry name" value="DeoB"/>
</dbReference>
<dbReference type="NCBIfam" id="NF003766">
    <property type="entry name" value="PRK05362.1"/>
    <property type="match status" value="1"/>
</dbReference>
<comment type="similarity">
    <text evidence="1 5">Belongs to the phosphopentomutase family.</text>
</comment>
<gene>
    <name evidence="5" type="primary">deoB</name>
    <name evidence="8" type="ORF">ACFSB2_10370</name>
</gene>
<dbReference type="GO" id="GO:0008973">
    <property type="term" value="F:phosphopentomutase activity"/>
    <property type="evidence" value="ECO:0007669"/>
    <property type="project" value="UniProtKB-EC"/>
</dbReference>
<comment type="catalytic activity">
    <reaction evidence="5">
        <text>2-deoxy-alpha-D-ribose 1-phosphate = 2-deoxy-D-ribose 5-phosphate</text>
        <dbReference type="Rhea" id="RHEA:27658"/>
        <dbReference type="ChEBI" id="CHEBI:57259"/>
        <dbReference type="ChEBI" id="CHEBI:62877"/>
        <dbReference type="EC" id="5.4.2.7"/>
    </reaction>
</comment>
<dbReference type="CDD" id="cd16009">
    <property type="entry name" value="PPM"/>
    <property type="match status" value="1"/>
</dbReference>
<evidence type="ECO:0000256" key="1">
    <source>
        <dbReference type="ARBA" id="ARBA00010373"/>
    </source>
</evidence>
<dbReference type="Gene3D" id="3.30.70.1250">
    <property type="entry name" value="Phosphopentomutase"/>
    <property type="match status" value="1"/>
</dbReference>
<feature type="binding site" evidence="5">
    <location>
        <position position="338"/>
    </location>
    <ligand>
        <name>Mn(2+)</name>
        <dbReference type="ChEBI" id="CHEBI:29035"/>
        <label>2</label>
    </ligand>
</feature>
<dbReference type="Pfam" id="PF01676">
    <property type="entry name" value="Metalloenzyme"/>
    <property type="match status" value="1"/>
</dbReference>
<comment type="function">
    <text evidence="5">Isomerase that catalyzes the conversion of deoxy-ribose 1-phosphate (dRib-1-P) and ribose 1-phosphate (Rib-1-P) to deoxy-ribose 5-phosphate (dRib-5-P) and ribose 5-phosphate (Rib-5-P), respectively.</text>
</comment>
<dbReference type="NCBIfam" id="TIGR01696">
    <property type="entry name" value="deoB"/>
    <property type="match status" value="1"/>
</dbReference>
<dbReference type="HAMAP" id="MF_00740">
    <property type="entry name" value="Phosphopentomut"/>
    <property type="match status" value="1"/>
</dbReference>
<keyword evidence="5" id="KW-0963">Cytoplasm</keyword>
<dbReference type="EMBL" id="JBHUCX010000024">
    <property type="protein sequence ID" value="MFD1675098.1"/>
    <property type="molecule type" value="Genomic_DNA"/>
</dbReference>
<comment type="catalytic activity">
    <reaction evidence="5">
        <text>alpha-D-ribose 1-phosphate = D-ribose 5-phosphate</text>
        <dbReference type="Rhea" id="RHEA:18793"/>
        <dbReference type="ChEBI" id="CHEBI:57720"/>
        <dbReference type="ChEBI" id="CHEBI:78346"/>
        <dbReference type="EC" id="5.4.2.7"/>
    </reaction>
</comment>
<proteinExistence type="inferred from homology"/>
<dbReference type="Proteomes" id="UP001597079">
    <property type="component" value="Unassembled WGS sequence"/>
</dbReference>
<dbReference type="PANTHER" id="PTHR21110:SF0">
    <property type="entry name" value="PHOSPHOPENTOMUTASE"/>
    <property type="match status" value="1"/>
</dbReference>
<evidence type="ECO:0000256" key="4">
    <source>
        <dbReference type="ARBA" id="ARBA00023235"/>
    </source>
</evidence>